<accession>A0A8H8RJH7</accession>
<evidence type="ECO:0000313" key="1">
    <source>
        <dbReference type="EMBL" id="TVY35466.1"/>
    </source>
</evidence>
<dbReference type="EMBL" id="QGMJ01000522">
    <property type="protein sequence ID" value="TVY35466.1"/>
    <property type="molecule type" value="Genomic_DNA"/>
</dbReference>
<reference evidence="1 2" key="1">
    <citation type="submission" date="2018-05" db="EMBL/GenBank/DDBJ databases">
        <title>Genome sequencing and assembly of the regulated plant pathogen Lachnellula willkommii and related sister species for the development of diagnostic species identification markers.</title>
        <authorList>
            <person name="Giroux E."/>
            <person name="Bilodeau G."/>
        </authorList>
    </citation>
    <scope>NUCLEOTIDE SEQUENCE [LARGE SCALE GENOMIC DNA]</scope>
    <source>
        <strain evidence="1 2">CBS 197.66</strain>
    </source>
</reference>
<dbReference type="InterPro" id="IPR023393">
    <property type="entry name" value="START-like_dom_sf"/>
</dbReference>
<dbReference type="SUPFAM" id="SSF55961">
    <property type="entry name" value="Bet v1-like"/>
    <property type="match status" value="1"/>
</dbReference>
<dbReference type="Gene3D" id="3.30.530.20">
    <property type="match status" value="1"/>
</dbReference>
<sequence length="102" mass="11484">MIHTTIEINHAPELVRKFVEQNSPTMFQWQGPPVVGISGLHTFSFEPSKVAEGGTTFVHKEEFSGAMAFLMQSWLVGWSMPGKFDGFNRDLKKRVENLGNDT</sequence>
<dbReference type="OrthoDB" id="509124at2759"/>
<organism evidence="1 2">
    <name type="scientific">Lachnellula subtilissima</name>
    <dbReference type="NCBI Taxonomy" id="602034"/>
    <lineage>
        <taxon>Eukaryota</taxon>
        <taxon>Fungi</taxon>
        <taxon>Dikarya</taxon>
        <taxon>Ascomycota</taxon>
        <taxon>Pezizomycotina</taxon>
        <taxon>Leotiomycetes</taxon>
        <taxon>Helotiales</taxon>
        <taxon>Lachnaceae</taxon>
        <taxon>Lachnellula</taxon>
    </lineage>
</organism>
<proteinExistence type="predicted"/>
<gene>
    <name evidence="1" type="ORF">LSUB1_G005194</name>
</gene>
<dbReference type="PANTHER" id="PTHR36166">
    <property type="entry name" value="CHROMOSOME 9, WHOLE GENOME SHOTGUN SEQUENCE"/>
    <property type="match status" value="1"/>
</dbReference>
<dbReference type="PANTHER" id="PTHR36166:SF1">
    <property type="entry name" value="SRPBCC DOMAIN-CONTAINING PROTEIN"/>
    <property type="match status" value="1"/>
</dbReference>
<dbReference type="Proteomes" id="UP000462212">
    <property type="component" value="Unassembled WGS sequence"/>
</dbReference>
<comment type="caution">
    <text evidence="1">The sequence shown here is derived from an EMBL/GenBank/DDBJ whole genome shotgun (WGS) entry which is preliminary data.</text>
</comment>
<dbReference type="AlphaFoldDB" id="A0A8H8RJH7"/>
<keyword evidence="2" id="KW-1185">Reference proteome</keyword>
<evidence type="ECO:0000313" key="2">
    <source>
        <dbReference type="Proteomes" id="UP000462212"/>
    </source>
</evidence>
<protein>
    <submittedName>
        <fullName evidence="1">Uncharacterized protein</fullName>
    </submittedName>
</protein>
<name>A0A8H8RJH7_9HELO</name>